<evidence type="ECO:0000313" key="1">
    <source>
        <dbReference type="EMBL" id="KSV59136.1"/>
    </source>
</evidence>
<evidence type="ECO:0000313" key="2">
    <source>
        <dbReference type="Proteomes" id="UP000054874"/>
    </source>
</evidence>
<dbReference type="AlphaFoldDB" id="A0A0V8QEZ9"/>
<keyword evidence="2" id="KW-1185">Reference proteome</keyword>
<protein>
    <submittedName>
        <fullName evidence="1">Uncharacterized protein</fullName>
    </submittedName>
</protein>
<dbReference type="STRING" id="290052.ASU35_10275"/>
<accession>A0A0V8QEZ9</accession>
<dbReference type="EMBL" id="LNAM01000152">
    <property type="protein sequence ID" value="KSV59136.1"/>
    <property type="molecule type" value="Genomic_DNA"/>
</dbReference>
<comment type="caution">
    <text evidence="1">The sequence shown here is derived from an EMBL/GenBank/DDBJ whole genome shotgun (WGS) entry which is preliminary data.</text>
</comment>
<dbReference type="RefSeq" id="WP_058352607.1">
    <property type="nucleotide sequence ID" value="NZ_CABMMD010000152.1"/>
</dbReference>
<gene>
    <name evidence="1" type="ORF">ASU35_10275</name>
</gene>
<sequence>MAVKLRECPVCAGTVQTVSIDNTTASVVCKKCGTSVTIASSEDMSETLLELADAWNKREELDNDKEVLELIAGSLRVINLIMSVCAGDDLDKTELNNSEGAQCVVLPFNSVRELSCYVKQSNDAILKYIAERINSTVR</sequence>
<name>A0A0V8QEZ9_9FIRM</name>
<proteinExistence type="predicted"/>
<dbReference type="Proteomes" id="UP000054874">
    <property type="component" value="Unassembled WGS sequence"/>
</dbReference>
<organism evidence="1 2">
    <name type="scientific">Acetivibrio ethanolgignens</name>
    <dbReference type="NCBI Taxonomy" id="290052"/>
    <lineage>
        <taxon>Bacteria</taxon>
        <taxon>Bacillati</taxon>
        <taxon>Bacillota</taxon>
        <taxon>Clostridia</taxon>
        <taxon>Eubacteriales</taxon>
        <taxon>Oscillospiraceae</taxon>
        <taxon>Acetivibrio</taxon>
    </lineage>
</organism>
<reference evidence="1 2" key="1">
    <citation type="submission" date="2015-11" db="EMBL/GenBank/DDBJ databases">
        <title>Butyribacter intestini gen. nov., sp. nov., a butyric acid-producing bacterium of the family Lachnospiraceae isolated from the human faeces.</title>
        <authorList>
            <person name="Zou Y."/>
            <person name="Xue W."/>
            <person name="Luo G."/>
            <person name="Lv M."/>
        </authorList>
    </citation>
    <scope>NUCLEOTIDE SEQUENCE [LARGE SCALE GENOMIC DNA]</scope>
    <source>
        <strain evidence="1 2">ACET-33324</strain>
    </source>
</reference>